<reference evidence="2 3" key="1">
    <citation type="journal article" date="2014" name="Int. J. Syst. Evol. Microbiol.">
        <title>Complete genome sequence of Corynebacterium casei LMG S-19264T (=DSM 44701T), isolated from a smear-ripened cheese.</title>
        <authorList>
            <consortium name="US DOE Joint Genome Institute (JGI-PGF)"/>
            <person name="Walter F."/>
            <person name="Albersmeier A."/>
            <person name="Kalinowski J."/>
            <person name="Ruckert C."/>
        </authorList>
    </citation>
    <scope>NUCLEOTIDE SEQUENCE [LARGE SCALE GENOMIC DNA]</scope>
    <source>
        <strain evidence="2 3">JCM 4205</strain>
    </source>
</reference>
<feature type="region of interest" description="Disordered" evidence="1">
    <location>
        <begin position="14"/>
        <end position="61"/>
    </location>
</feature>
<comment type="caution">
    <text evidence="2">The sequence shown here is derived from an EMBL/GenBank/DDBJ whole genome shotgun (WGS) entry which is preliminary data.</text>
</comment>
<protein>
    <submittedName>
        <fullName evidence="2">Uncharacterized protein</fullName>
    </submittedName>
</protein>
<proteinExistence type="predicted"/>
<gene>
    <name evidence="2" type="ORF">GCM10010497_21990</name>
</gene>
<sequence>MRAARSCLTIDCSVTAEEAAPAEEQAGGVHRGASREKARPAPPGPPGHRTPTLRRHTPAQP</sequence>
<evidence type="ECO:0000313" key="2">
    <source>
        <dbReference type="EMBL" id="GGR19459.1"/>
    </source>
</evidence>
<organism evidence="2 3">
    <name type="scientific">Streptomyces cinereoruber</name>
    <dbReference type="NCBI Taxonomy" id="67260"/>
    <lineage>
        <taxon>Bacteria</taxon>
        <taxon>Bacillati</taxon>
        <taxon>Actinomycetota</taxon>
        <taxon>Actinomycetes</taxon>
        <taxon>Kitasatosporales</taxon>
        <taxon>Streptomycetaceae</taxon>
        <taxon>Streptomyces</taxon>
    </lineage>
</organism>
<accession>A0AAV4KET3</accession>
<name>A0AAV4KET3_9ACTN</name>
<dbReference type="AlphaFoldDB" id="A0AAV4KET3"/>
<feature type="compositionally biased region" description="Basic residues" evidence="1">
    <location>
        <begin position="51"/>
        <end position="61"/>
    </location>
</feature>
<feature type="compositionally biased region" description="Low complexity" evidence="1">
    <location>
        <begin position="16"/>
        <end position="26"/>
    </location>
</feature>
<evidence type="ECO:0000313" key="3">
    <source>
        <dbReference type="Proteomes" id="UP000642014"/>
    </source>
</evidence>
<dbReference type="Proteomes" id="UP000642014">
    <property type="component" value="Unassembled WGS sequence"/>
</dbReference>
<dbReference type="EMBL" id="BMSJ01000003">
    <property type="protein sequence ID" value="GGR19459.1"/>
    <property type="molecule type" value="Genomic_DNA"/>
</dbReference>
<evidence type="ECO:0000256" key="1">
    <source>
        <dbReference type="SAM" id="MobiDB-lite"/>
    </source>
</evidence>